<comment type="function">
    <text evidence="9">Mannosyltransferase involved in glycosylphosphatidylinositol-anchor biosynthesis. Transfers the third mannose to Man2-GlcN-acyl-PI during GPI precursor assembly.</text>
</comment>
<evidence type="ECO:0000256" key="8">
    <source>
        <dbReference type="ARBA" id="ARBA00023136"/>
    </source>
</evidence>
<proteinExistence type="inferred from homology"/>
<evidence type="ECO:0000256" key="1">
    <source>
        <dbReference type="ARBA" id="ARBA00004477"/>
    </source>
</evidence>
<dbReference type="GeneID" id="28728902"/>
<keyword evidence="8 10" id="KW-0472">Membrane</keyword>
<accession>A0A0M9VQ65</accession>
<evidence type="ECO:0000256" key="9">
    <source>
        <dbReference type="ARBA" id="ARBA00024708"/>
    </source>
</evidence>
<dbReference type="OrthoDB" id="416834at2759"/>
<comment type="similarity">
    <text evidence="2">Belongs to the glycosyltransferase 22 family. PIGB subfamily.</text>
</comment>
<dbReference type="VEuPathDB" id="FungiDB:Malapachy_2538"/>
<dbReference type="STRING" id="77020.A0A0M9VQ65"/>
<keyword evidence="6 10" id="KW-0256">Endoplasmic reticulum</keyword>
<evidence type="ECO:0000256" key="4">
    <source>
        <dbReference type="ARBA" id="ARBA00022679"/>
    </source>
</evidence>
<dbReference type="EC" id="2.4.1.-" evidence="10"/>
<keyword evidence="3 10" id="KW-0328">Glycosyltransferase</keyword>
<evidence type="ECO:0000256" key="11">
    <source>
        <dbReference type="SAM" id="SignalP"/>
    </source>
</evidence>
<feature type="transmembrane region" description="Helical" evidence="10">
    <location>
        <begin position="112"/>
        <end position="134"/>
    </location>
</feature>
<dbReference type="PANTHER" id="PTHR22760">
    <property type="entry name" value="GLYCOSYLTRANSFERASE"/>
    <property type="match status" value="1"/>
</dbReference>
<dbReference type="Proteomes" id="UP000037751">
    <property type="component" value="Unassembled WGS sequence"/>
</dbReference>
<dbReference type="Pfam" id="PF03901">
    <property type="entry name" value="Glyco_transf_22"/>
    <property type="match status" value="1"/>
</dbReference>
<keyword evidence="11" id="KW-0732">Signal</keyword>
<dbReference type="InterPro" id="IPR005599">
    <property type="entry name" value="GPI_mannosylTrfase"/>
</dbReference>
<evidence type="ECO:0000313" key="12">
    <source>
        <dbReference type="EMBL" id="KOS15152.1"/>
    </source>
</evidence>
<dbReference type="PANTHER" id="PTHR22760:SF4">
    <property type="entry name" value="GPI MANNOSYLTRANSFERASE 3"/>
    <property type="match status" value="1"/>
</dbReference>
<name>A0A0M9VQ65_9BASI</name>
<feature type="transmembrane region" description="Helical" evidence="10">
    <location>
        <begin position="173"/>
        <end position="200"/>
    </location>
</feature>
<keyword evidence="13" id="KW-1185">Reference proteome</keyword>
<keyword evidence="7 10" id="KW-1133">Transmembrane helix</keyword>
<comment type="caution">
    <text evidence="12">The sequence shown here is derived from an EMBL/GenBank/DDBJ whole genome shotgun (WGS) entry which is preliminary data.</text>
</comment>
<protein>
    <recommendedName>
        <fullName evidence="10">Mannosyltransferase</fullName>
        <ecNumber evidence="10">2.4.1.-</ecNumber>
    </recommendedName>
</protein>
<dbReference type="AlphaFoldDB" id="A0A0M9VQ65"/>
<feature type="transmembrane region" description="Helical" evidence="10">
    <location>
        <begin position="206"/>
        <end position="228"/>
    </location>
</feature>
<feature type="chain" id="PRO_5005839408" description="Mannosyltransferase" evidence="11">
    <location>
        <begin position="18"/>
        <end position="560"/>
    </location>
</feature>
<dbReference type="GO" id="GO:0005789">
    <property type="term" value="C:endoplasmic reticulum membrane"/>
    <property type="evidence" value="ECO:0007669"/>
    <property type="project" value="UniProtKB-SubCell"/>
</dbReference>
<evidence type="ECO:0000256" key="2">
    <source>
        <dbReference type="ARBA" id="ARBA00006065"/>
    </source>
</evidence>
<dbReference type="EMBL" id="LGAV01000002">
    <property type="protein sequence ID" value="KOS15152.1"/>
    <property type="molecule type" value="Genomic_DNA"/>
</dbReference>
<dbReference type="GO" id="GO:0000026">
    <property type="term" value="F:alpha-1,2-mannosyltransferase activity"/>
    <property type="evidence" value="ECO:0007669"/>
    <property type="project" value="TreeGrafter"/>
</dbReference>
<feature type="transmembrane region" description="Helical" evidence="10">
    <location>
        <begin position="235"/>
        <end position="257"/>
    </location>
</feature>
<evidence type="ECO:0000256" key="3">
    <source>
        <dbReference type="ARBA" id="ARBA00022676"/>
    </source>
</evidence>
<feature type="signal peptide" evidence="11">
    <location>
        <begin position="1"/>
        <end position="17"/>
    </location>
</feature>
<evidence type="ECO:0000256" key="5">
    <source>
        <dbReference type="ARBA" id="ARBA00022692"/>
    </source>
</evidence>
<evidence type="ECO:0000256" key="10">
    <source>
        <dbReference type="RuleBase" id="RU363075"/>
    </source>
</evidence>
<gene>
    <name evidence="12" type="ORF">Malapachy_2538</name>
</gene>
<dbReference type="RefSeq" id="XP_017992784.1">
    <property type="nucleotide sequence ID" value="XM_018137027.1"/>
</dbReference>
<dbReference type="GO" id="GO:0006506">
    <property type="term" value="P:GPI anchor biosynthetic process"/>
    <property type="evidence" value="ECO:0007669"/>
    <property type="project" value="TreeGrafter"/>
</dbReference>
<keyword evidence="4 12" id="KW-0808">Transferase</keyword>
<evidence type="ECO:0000256" key="7">
    <source>
        <dbReference type="ARBA" id="ARBA00022989"/>
    </source>
</evidence>
<comment type="subcellular location">
    <subcellularLocation>
        <location evidence="1 10">Endoplasmic reticulum membrane</location>
        <topology evidence="1 10">Multi-pass membrane protein</topology>
    </subcellularLocation>
</comment>
<sequence>MLALLTGVHGLVALGTSRTLFQPDEFWQSLEVAHKIVFGYGYLTWEWASAQPIRSIAHPAMFVPLYYTLRMLGLDHVSFLMVAPQLQQALLTAVGDWFAYRLVVKMFGRPTALVWIIVHLSSMFWLFTATRTFANTAETALTSIAMFYWPLSPSAVGQLTYAPHLRDFRKALFFAFLTVLLRPTSLVFWMGMGLLTLTYVGHRKQVLWHVVWEPLWIGALVLGFGVWLDSLYYGYWTCPAFSFFVQNVVTNVSAFYGANAWHWYLTVCLPTFLTCFLWAFGHGIRYVIFEPRYEKARPLLILCAWTILVYSLLQHKEIRFLQQLVPWLHVFASVGLQPPATITSLRNAWAVIPRWIRICLVAQLPVLVYVCAFHGRAQVAVTTYLHALTQSDTPPKSIGFLMPCHSTPWQSHLHSPSMEAGGPSGDAGLAWFLGCPPPPAGASDYWDQMDFFYHDPELYLLTRFPDEVDVSFPPMDYTSITPTGSQSPYDKGWRHSWPSHIVLFSSLLDVYTSSGTILDLLRSKGYREGARFWNAIFHPDEKRRGDVVVLVHYSMGITGS</sequence>
<organism evidence="12 13">
    <name type="scientific">Malassezia pachydermatis</name>
    <dbReference type="NCBI Taxonomy" id="77020"/>
    <lineage>
        <taxon>Eukaryota</taxon>
        <taxon>Fungi</taxon>
        <taxon>Dikarya</taxon>
        <taxon>Basidiomycota</taxon>
        <taxon>Ustilaginomycotina</taxon>
        <taxon>Malasseziomycetes</taxon>
        <taxon>Malasseziales</taxon>
        <taxon>Malasseziaceae</taxon>
        <taxon>Malassezia</taxon>
    </lineage>
</organism>
<feature type="transmembrane region" description="Helical" evidence="10">
    <location>
        <begin position="263"/>
        <end position="284"/>
    </location>
</feature>
<feature type="transmembrane region" description="Helical" evidence="10">
    <location>
        <begin position="140"/>
        <end position="161"/>
    </location>
</feature>
<keyword evidence="5 10" id="KW-0812">Transmembrane</keyword>
<reference evidence="12 13" key="1">
    <citation type="submission" date="2015-07" db="EMBL/GenBank/DDBJ databases">
        <title>Draft Genome Sequence of Malassezia furfur CBS1878 and Malassezia pachydermatis CBS1879.</title>
        <authorList>
            <person name="Triana S."/>
            <person name="Ohm R."/>
            <person name="Gonzalez A."/>
            <person name="DeCock H."/>
            <person name="Restrepo S."/>
            <person name="Celis A."/>
        </authorList>
    </citation>
    <scope>NUCLEOTIDE SEQUENCE [LARGE SCALE GENOMIC DNA]</scope>
    <source>
        <strain evidence="12 13">CBS 1879</strain>
    </source>
</reference>
<evidence type="ECO:0000313" key="13">
    <source>
        <dbReference type="Proteomes" id="UP000037751"/>
    </source>
</evidence>
<evidence type="ECO:0000256" key="6">
    <source>
        <dbReference type="ARBA" id="ARBA00022824"/>
    </source>
</evidence>